<name>A0AAE0BSJ4_9CHLO</name>
<comment type="caution">
    <text evidence="3">The sequence shown here is derived from an EMBL/GenBank/DDBJ whole genome shotgun (WGS) entry which is preliminary data.</text>
</comment>
<dbReference type="AlphaFoldDB" id="A0AAE0BSJ4"/>
<sequence length="319" mass="36014">MAAQKHSAERSIPTVTGIDPWLPQELDIQSFACVAFPQNTLIDRAYSVVIIVSILTPVTMTLSQIFVMAGTAGVPAHWSTFPKKGLDGLFGPRATSMLQSFLVLVYSLLFNMRKLTKYLALTLVLVVSMAVKPRGVQRVIRVTLAACYWIYSQWVWLKRRLQQLFTRQKMAGVLEEGPLSGRTTAGSLEHSLHYVGYTLVFTTWFIVSWSLFTYSSMMRDVMGKEEETEVIVSWAYLLLIELFGVEAIKLLLLRMSIMGLMAFIDRTLFKVNPALVWYEQFILHHVAAGSSQKDDLEVDDGGEGDFQELDNEHAEISME</sequence>
<keyword evidence="2" id="KW-1133">Transmembrane helix</keyword>
<feature type="compositionally biased region" description="Acidic residues" evidence="1">
    <location>
        <begin position="296"/>
        <end position="309"/>
    </location>
</feature>
<feature type="region of interest" description="Disordered" evidence="1">
    <location>
        <begin position="293"/>
        <end position="319"/>
    </location>
</feature>
<feature type="transmembrane region" description="Helical" evidence="2">
    <location>
        <begin position="45"/>
        <end position="69"/>
    </location>
</feature>
<proteinExistence type="predicted"/>
<protein>
    <submittedName>
        <fullName evidence="3">Uncharacterized protein</fullName>
    </submittedName>
</protein>
<feature type="transmembrane region" description="Helical" evidence="2">
    <location>
        <begin position="192"/>
        <end position="211"/>
    </location>
</feature>
<evidence type="ECO:0000313" key="4">
    <source>
        <dbReference type="Proteomes" id="UP001190700"/>
    </source>
</evidence>
<dbReference type="EMBL" id="LGRX02033269">
    <property type="protein sequence ID" value="KAK3241976.1"/>
    <property type="molecule type" value="Genomic_DNA"/>
</dbReference>
<keyword evidence="2" id="KW-0812">Transmembrane</keyword>
<organism evidence="3 4">
    <name type="scientific">Cymbomonas tetramitiformis</name>
    <dbReference type="NCBI Taxonomy" id="36881"/>
    <lineage>
        <taxon>Eukaryota</taxon>
        <taxon>Viridiplantae</taxon>
        <taxon>Chlorophyta</taxon>
        <taxon>Pyramimonadophyceae</taxon>
        <taxon>Pyramimonadales</taxon>
        <taxon>Pyramimonadaceae</taxon>
        <taxon>Cymbomonas</taxon>
    </lineage>
</organism>
<keyword evidence="4" id="KW-1185">Reference proteome</keyword>
<reference evidence="3 4" key="1">
    <citation type="journal article" date="2015" name="Genome Biol. Evol.">
        <title>Comparative Genomics of a Bacterivorous Green Alga Reveals Evolutionary Causalities and Consequences of Phago-Mixotrophic Mode of Nutrition.</title>
        <authorList>
            <person name="Burns J.A."/>
            <person name="Paasch A."/>
            <person name="Narechania A."/>
            <person name="Kim E."/>
        </authorList>
    </citation>
    <scope>NUCLEOTIDE SEQUENCE [LARGE SCALE GENOMIC DNA]</scope>
    <source>
        <strain evidence="3 4">PLY_AMNH</strain>
    </source>
</reference>
<feature type="transmembrane region" description="Helical" evidence="2">
    <location>
        <begin position="89"/>
        <end position="108"/>
    </location>
</feature>
<accession>A0AAE0BSJ4</accession>
<evidence type="ECO:0000256" key="1">
    <source>
        <dbReference type="SAM" id="MobiDB-lite"/>
    </source>
</evidence>
<feature type="transmembrane region" description="Helical" evidence="2">
    <location>
        <begin position="231"/>
        <end position="252"/>
    </location>
</feature>
<evidence type="ECO:0000256" key="2">
    <source>
        <dbReference type="SAM" id="Phobius"/>
    </source>
</evidence>
<keyword evidence="2" id="KW-0472">Membrane</keyword>
<dbReference type="Proteomes" id="UP001190700">
    <property type="component" value="Unassembled WGS sequence"/>
</dbReference>
<evidence type="ECO:0000313" key="3">
    <source>
        <dbReference type="EMBL" id="KAK3241976.1"/>
    </source>
</evidence>
<feature type="compositionally biased region" description="Basic and acidic residues" evidence="1">
    <location>
        <begin position="310"/>
        <end position="319"/>
    </location>
</feature>
<gene>
    <name evidence="3" type="ORF">CYMTET_48303</name>
</gene>